<sequence length="488" mass="54368">MYKNNKIPRSKGFLIGTILGAICFTSIVQAEPVDDHIKHIIKEKHIPGLQLAVVKDGKIIKQASYGFADLQHQVPVTAQTVFPINSMTKAFTGVAIVQLAEQGKLSIDDEIGKHLPELPKHWHALKINQLMAHTTGLPAILNNARPIVANDAEASWQAVLQQPFQFTPNSRFSYNQTGYVILGKLIDKYVPEGFTAFIEKMQFNPVGMPQTAQAGFDYMDFIVPHQSRQYIDMGDGKYKNLYLEFAPMLRTAAGMSSTATELAKYLIALQQGKLVKDRNLLWTPVRLNNGRTEGFSLLENGYAMGWQVVQRKYHPAASASGADAVTMITYPEDNISIVVLTNLLGSLPIAFVDEIAAYYIPDFNAEEKQKAYHPMAYLEDLTNKVGFDNFAATLAQAETDTGVMYDLEILTEWGNKLAENNRATDAIAIFQFGLTQNNEHTYIVNSLAEAYEATKQYALALKYYQRLLELRPASEYAQTKVAALGKLL</sequence>
<dbReference type="InterPro" id="IPR012338">
    <property type="entry name" value="Beta-lactam/transpept-like"/>
</dbReference>
<evidence type="ECO:0000256" key="1">
    <source>
        <dbReference type="ARBA" id="ARBA00004370"/>
    </source>
</evidence>
<dbReference type="Pfam" id="PF00144">
    <property type="entry name" value="Beta-lactamase"/>
    <property type="match status" value="1"/>
</dbReference>
<accession>A0ABV7CKH6</accession>
<dbReference type="InterPro" id="IPR019734">
    <property type="entry name" value="TPR_rpt"/>
</dbReference>
<dbReference type="GO" id="GO:0016787">
    <property type="term" value="F:hydrolase activity"/>
    <property type="evidence" value="ECO:0007669"/>
    <property type="project" value="UniProtKB-KW"/>
</dbReference>
<proteinExistence type="predicted"/>
<organism evidence="6 7">
    <name type="scientific">Pseudoalteromonas fenneropenaei</name>
    <dbReference type="NCBI Taxonomy" id="1737459"/>
    <lineage>
        <taxon>Bacteria</taxon>
        <taxon>Pseudomonadati</taxon>
        <taxon>Pseudomonadota</taxon>
        <taxon>Gammaproteobacteria</taxon>
        <taxon>Alteromonadales</taxon>
        <taxon>Pseudoalteromonadaceae</taxon>
        <taxon>Pseudoalteromonas</taxon>
    </lineage>
</organism>
<evidence type="ECO:0000256" key="4">
    <source>
        <dbReference type="SAM" id="SignalP"/>
    </source>
</evidence>
<comment type="caution">
    <text evidence="6">The sequence shown here is derived from an EMBL/GenBank/DDBJ whole genome shotgun (WGS) entry which is preliminary data.</text>
</comment>
<dbReference type="PANTHER" id="PTHR46825">
    <property type="entry name" value="D-ALANYL-D-ALANINE-CARBOXYPEPTIDASE/ENDOPEPTIDASE AMPH"/>
    <property type="match status" value="1"/>
</dbReference>
<keyword evidence="6" id="KW-0378">Hydrolase</keyword>
<comment type="subcellular location">
    <subcellularLocation>
        <location evidence="1">Membrane</location>
    </subcellularLocation>
</comment>
<dbReference type="PANTHER" id="PTHR46825:SF11">
    <property type="entry name" value="PENICILLIN-BINDING PROTEIN 4"/>
    <property type="match status" value="1"/>
</dbReference>
<evidence type="ECO:0000259" key="5">
    <source>
        <dbReference type="Pfam" id="PF00144"/>
    </source>
</evidence>
<feature type="chain" id="PRO_5047459857" evidence="4">
    <location>
        <begin position="31"/>
        <end position="488"/>
    </location>
</feature>
<dbReference type="SMART" id="SM00028">
    <property type="entry name" value="TPR"/>
    <property type="match status" value="2"/>
</dbReference>
<dbReference type="Proteomes" id="UP001595453">
    <property type="component" value="Unassembled WGS sequence"/>
</dbReference>
<dbReference type="InterPro" id="IPR050491">
    <property type="entry name" value="AmpC-like"/>
</dbReference>
<protein>
    <submittedName>
        <fullName evidence="6">Serine hydrolase</fullName>
    </submittedName>
</protein>
<evidence type="ECO:0000256" key="2">
    <source>
        <dbReference type="ARBA" id="ARBA00023136"/>
    </source>
</evidence>
<gene>
    <name evidence="6" type="ORF">ACFOEE_10935</name>
</gene>
<dbReference type="SUPFAM" id="SSF48452">
    <property type="entry name" value="TPR-like"/>
    <property type="match status" value="1"/>
</dbReference>
<feature type="domain" description="Beta-lactamase-related" evidence="5">
    <location>
        <begin position="33"/>
        <end position="353"/>
    </location>
</feature>
<dbReference type="Gene3D" id="3.40.710.10">
    <property type="entry name" value="DD-peptidase/beta-lactamase superfamily"/>
    <property type="match status" value="1"/>
</dbReference>
<evidence type="ECO:0000313" key="7">
    <source>
        <dbReference type="Proteomes" id="UP001595453"/>
    </source>
</evidence>
<dbReference type="InterPro" id="IPR011990">
    <property type="entry name" value="TPR-like_helical_dom_sf"/>
</dbReference>
<dbReference type="InterPro" id="IPR001466">
    <property type="entry name" value="Beta-lactam-related"/>
</dbReference>
<feature type="repeat" description="TPR" evidence="3">
    <location>
        <begin position="441"/>
        <end position="474"/>
    </location>
</feature>
<evidence type="ECO:0000313" key="6">
    <source>
        <dbReference type="EMBL" id="MFC3033037.1"/>
    </source>
</evidence>
<evidence type="ECO:0000256" key="3">
    <source>
        <dbReference type="PROSITE-ProRule" id="PRU00339"/>
    </source>
</evidence>
<dbReference type="EMBL" id="JBHRSD010000017">
    <property type="protein sequence ID" value="MFC3033037.1"/>
    <property type="molecule type" value="Genomic_DNA"/>
</dbReference>
<keyword evidence="4" id="KW-0732">Signal</keyword>
<dbReference type="RefSeq" id="WP_377124114.1">
    <property type="nucleotide sequence ID" value="NZ_JBHRSD010000017.1"/>
</dbReference>
<name>A0ABV7CKH6_9GAMM</name>
<keyword evidence="2" id="KW-0472">Membrane</keyword>
<dbReference type="Gene3D" id="1.25.40.10">
    <property type="entry name" value="Tetratricopeptide repeat domain"/>
    <property type="match status" value="1"/>
</dbReference>
<keyword evidence="3" id="KW-0802">TPR repeat</keyword>
<reference evidence="7" key="1">
    <citation type="journal article" date="2019" name="Int. J. Syst. Evol. Microbiol.">
        <title>The Global Catalogue of Microorganisms (GCM) 10K type strain sequencing project: providing services to taxonomists for standard genome sequencing and annotation.</title>
        <authorList>
            <consortium name="The Broad Institute Genomics Platform"/>
            <consortium name="The Broad Institute Genome Sequencing Center for Infectious Disease"/>
            <person name="Wu L."/>
            <person name="Ma J."/>
        </authorList>
    </citation>
    <scope>NUCLEOTIDE SEQUENCE [LARGE SCALE GENOMIC DNA]</scope>
    <source>
        <strain evidence="7">KCTC 42730</strain>
    </source>
</reference>
<dbReference type="SUPFAM" id="SSF56601">
    <property type="entry name" value="beta-lactamase/transpeptidase-like"/>
    <property type="match status" value="1"/>
</dbReference>
<dbReference type="PROSITE" id="PS50005">
    <property type="entry name" value="TPR"/>
    <property type="match status" value="1"/>
</dbReference>
<feature type="signal peptide" evidence="4">
    <location>
        <begin position="1"/>
        <end position="30"/>
    </location>
</feature>
<keyword evidence="7" id="KW-1185">Reference proteome</keyword>